<gene>
    <name evidence="5" type="ORF">COT94_00235</name>
</gene>
<evidence type="ECO:0000256" key="3">
    <source>
        <dbReference type="ARBA" id="ARBA00023274"/>
    </source>
</evidence>
<comment type="similarity">
    <text evidence="1 4">Belongs to the bacterial ribosomal protein bL19 family.</text>
</comment>
<dbReference type="GO" id="GO:0006412">
    <property type="term" value="P:translation"/>
    <property type="evidence" value="ECO:0007669"/>
    <property type="project" value="InterPro"/>
</dbReference>
<dbReference type="GO" id="GO:0022625">
    <property type="term" value="C:cytosolic large ribosomal subunit"/>
    <property type="evidence" value="ECO:0007669"/>
    <property type="project" value="TreeGrafter"/>
</dbReference>
<name>A0A2M6WUR8_9BACT</name>
<dbReference type="PANTHER" id="PTHR15680">
    <property type="entry name" value="RIBOSOMAL PROTEIN L19"/>
    <property type="match status" value="1"/>
</dbReference>
<dbReference type="InterPro" id="IPR001857">
    <property type="entry name" value="Ribosomal_bL19"/>
</dbReference>
<accession>A0A2M6WUR8</accession>
<dbReference type="EMBL" id="PFAM01000003">
    <property type="protein sequence ID" value="PIT96491.1"/>
    <property type="molecule type" value="Genomic_DNA"/>
</dbReference>
<evidence type="ECO:0000256" key="2">
    <source>
        <dbReference type="ARBA" id="ARBA00022980"/>
    </source>
</evidence>
<evidence type="ECO:0000256" key="4">
    <source>
        <dbReference type="RuleBase" id="RU000559"/>
    </source>
</evidence>
<sequence>MTNDKKELSLEETKAALKPGMVVRIYQKIKEMNAKGVEKERLQYFEGTVIARKHGNEIGATVTVAKISEGVKVEKIFPINLPTITKIEIKKEYQVRRAKLGFLFDGYKKKLKVAK</sequence>
<dbReference type="PRINTS" id="PR00061">
    <property type="entry name" value="RIBOSOMALL19"/>
</dbReference>
<keyword evidence="2 5" id="KW-0689">Ribosomal protein</keyword>
<dbReference type="AlphaFoldDB" id="A0A2M6WUR8"/>
<dbReference type="InterPro" id="IPR038657">
    <property type="entry name" value="Ribosomal_bL19_sf"/>
</dbReference>
<organism evidence="5 6">
    <name type="scientific">Candidatus Falkowbacteria bacterium CG10_big_fil_rev_8_21_14_0_10_37_14</name>
    <dbReference type="NCBI Taxonomy" id="1974561"/>
    <lineage>
        <taxon>Bacteria</taxon>
        <taxon>Candidatus Falkowiibacteriota</taxon>
    </lineage>
</organism>
<dbReference type="PANTHER" id="PTHR15680:SF9">
    <property type="entry name" value="LARGE RIBOSOMAL SUBUNIT PROTEIN BL19M"/>
    <property type="match status" value="1"/>
</dbReference>
<keyword evidence="3 4" id="KW-0687">Ribonucleoprotein</keyword>
<dbReference type="Gene3D" id="2.30.30.790">
    <property type="match status" value="1"/>
</dbReference>
<evidence type="ECO:0000313" key="6">
    <source>
        <dbReference type="Proteomes" id="UP000228533"/>
    </source>
</evidence>
<dbReference type="GO" id="GO:0003735">
    <property type="term" value="F:structural constituent of ribosome"/>
    <property type="evidence" value="ECO:0007669"/>
    <property type="project" value="InterPro"/>
</dbReference>
<comment type="caution">
    <text evidence="5">The sequence shown here is derived from an EMBL/GenBank/DDBJ whole genome shotgun (WGS) entry which is preliminary data.</text>
</comment>
<protein>
    <recommendedName>
        <fullName evidence="4">50S ribosomal protein L19</fullName>
    </recommendedName>
</protein>
<comment type="function">
    <text evidence="4">This protein is located at the 30S-50S ribosomal subunit interface and may play a role in the structure and function of the aminoacyl-tRNA binding site.</text>
</comment>
<evidence type="ECO:0000256" key="1">
    <source>
        <dbReference type="ARBA" id="ARBA00005781"/>
    </source>
</evidence>
<evidence type="ECO:0000313" key="5">
    <source>
        <dbReference type="EMBL" id="PIT96491.1"/>
    </source>
</evidence>
<dbReference type="InterPro" id="IPR008991">
    <property type="entry name" value="Translation_prot_SH3-like_sf"/>
</dbReference>
<dbReference type="SUPFAM" id="SSF50104">
    <property type="entry name" value="Translation proteins SH3-like domain"/>
    <property type="match status" value="1"/>
</dbReference>
<dbReference type="Proteomes" id="UP000228533">
    <property type="component" value="Unassembled WGS sequence"/>
</dbReference>
<proteinExistence type="inferred from homology"/>
<dbReference type="Pfam" id="PF01245">
    <property type="entry name" value="Ribosomal_L19"/>
    <property type="match status" value="1"/>
</dbReference>
<reference evidence="6" key="1">
    <citation type="submission" date="2017-09" db="EMBL/GenBank/DDBJ databases">
        <title>Depth-based differentiation of microbial function through sediment-hosted aquifers and enrichment of novel symbionts in the deep terrestrial subsurface.</title>
        <authorList>
            <person name="Probst A.J."/>
            <person name="Ladd B."/>
            <person name="Jarett J.K."/>
            <person name="Geller-Mcgrath D.E."/>
            <person name="Sieber C.M.K."/>
            <person name="Emerson J.B."/>
            <person name="Anantharaman K."/>
            <person name="Thomas B.C."/>
            <person name="Malmstrom R."/>
            <person name="Stieglmeier M."/>
            <person name="Klingl A."/>
            <person name="Woyke T."/>
            <person name="Ryan C.M."/>
            <person name="Banfield J.F."/>
        </authorList>
    </citation>
    <scope>NUCLEOTIDE SEQUENCE [LARGE SCALE GENOMIC DNA]</scope>
</reference>